<dbReference type="PANTHER" id="PTHR14534">
    <property type="entry name" value="VACUOLAR IMPORT AND DEGRADATION PROTEIN 24"/>
    <property type="match status" value="1"/>
</dbReference>
<keyword evidence="4" id="KW-1185">Reference proteome</keyword>
<feature type="region of interest" description="Disordered" evidence="2">
    <location>
        <begin position="342"/>
        <end position="376"/>
    </location>
</feature>
<organism evidence="3 4">
    <name type="scientific">Diatrype stigma</name>
    <dbReference type="NCBI Taxonomy" id="117547"/>
    <lineage>
        <taxon>Eukaryota</taxon>
        <taxon>Fungi</taxon>
        <taxon>Dikarya</taxon>
        <taxon>Ascomycota</taxon>
        <taxon>Pezizomycotina</taxon>
        <taxon>Sordariomycetes</taxon>
        <taxon>Xylariomycetidae</taxon>
        <taxon>Xylariales</taxon>
        <taxon>Diatrypaceae</taxon>
        <taxon>Diatrype</taxon>
    </lineage>
</organism>
<dbReference type="Pfam" id="PF09783">
    <property type="entry name" value="Vac_ImportDeg"/>
    <property type="match status" value="1"/>
</dbReference>
<feature type="compositionally biased region" description="Low complexity" evidence="2">
    <location>
        <begin position="159"/>
        <end position="192"/>
    </location>
</feature>
<dbReference type="GO" id="GO:0006623">
    <property type="term" value="P:protein targeting to vacuole"/>
    <property type="evidence" value="ECO:0007669"/>
    <property type="project" value="TreeGrafter"/>
</dbReference>
<evidence type="ECO:0000256" key="1">
    <source>
        <dbReference type="ARBA" id="ARBA00061469"/>
    </source>
</evidence>
<feature type="compositionally biased region" description="Basic and acidic residues" evidence="2">
    <location>
        <begin position="25"/>
        <end position="46"/>
    </location>
</feature>
<dbReference type="PANTHER" id="PTHR14534:SF3">
    <property type="entry name" value="GID COMPLEX SUBUNIT 4 HOMOLOG"/>
    <property type="match status" value="1"/>
</dbReference>
<dbReference type="GO" id="GO:0007039">
    <property type="term" value="P:protein catabolic process in the vacuole"/>
    <property type="evidence" value="ECO:0007669"/>
    <property type="project" value="TreeGrafter"/>
</dbReference>
<feature type="compositionally biased region" description="Polar residues" evidence="2">
    <location>
        <begin position="93"/>
        <end position="105"/>
    </location>
</feature>
<feature type="region of interest" description="Disordered" evidence="2">
    <location>
        <begin position="1"/>
        <end position="206"/>
    </location>
</feature>
<feature type="compositionally biased region" description="Gly residues" evidence="2">
    <location>
        <begin position="355"/>
        <end position="371"/>
    </location>
</feature>
<feature type="compositionally biased region" description="Pro residues" evidence="2">
    <location>
        <begin position="1"/>
        <end position="12"/>
    </location>
</feature>
<dbReference type="InterPro" id="IPR018618">
    <property type="entry name" value="GID4/10-like"/>
</dbReference>
<sequence>MPTPSNNPPPQLPSSRSHGTTTCPEEPRSWRPSEQDSHRREHGHDHGHSHRHGHDIAMQMHVVDREAESASPDPEPVSAPTHRSDTMVEEDTATATMGSRSNTASPRPESRSVATPASTAGTADTEEGDDEENTRHNKPMELEGSSSNTAAVGGDADTSSARRLQERLSQQQSSQQPLSQQQLLLQRQRQTQTNYDMPSHNHKPEDGFVQQAAGYWDDENCTPSMGYEYSNVRILPTTPSSFLRPGSRFHGTQQSERQVYDVQVEIKYVDFRESFLCGYLKIQGLTEDNPTLTTYFEGEIIGSKYGFLTQHPSWGATEKIDMNHWSKFTAFRQYRPAMRAMLSHQKPGSSDNTGPGPGSGPGPELGYGPGATAGPAAASTTKAAGVLPIAGNMVQRENIFMRWKEHFLVPDHRVRTINGASFEGFYYICFNQKKGKVDGIYFHSKSEK</sequence>
<comment type="similarity">
    <text evidence="1">Belongs to the GID4/VID24 family.</text>
</comment>
<evidence type="ECO:0000313" key="4">
    <source>
        <dbReference type="Proteomes" id="UP001320420"/>
    </source>
</evidence>
<dbReference type="Proteomes" id="UP001320420">
    <property type="component" value="Unassembled WGS sequence"/>
</dbReference>
<dbReference type="GO" id="GO:0045721">
    <property type="term" value="P:negative regulation of gluconeogenesis"/>
    <property type="evidence" value="ECO:0007669"/>
    <property type="project" value="TreeGrafter"/>
</dbReference>
<proteinExistence type="inferred from homology"/>
<dbReference type="GO" id="GO:0034657">
    <property type="term" value="C:GID complex"/>
    <property type="evidence" value="ECO:0007669"/>
    <property type="project" value="TreeGrafter"/>
</dbReference>
<protein>
    <submittedName>
        <fullName evidence="3">Uncharacterized protein</fullName>
    </submittedName>
</protein>
<dbReference type="GO" id="GO:0005773">
    <property type="term" value="C:vacuole"/>
    <property type="evidence" value="ECO:0007669"/>
    <property type="project" value="GOC"/>
</dbReference>
<evidence type="ECO:0000313" key="3">
    <source>
        <dbReference type="EMBL" id="KAK7752815.1"/>
    </source>
</evidence>
<reference evidence="3 4" key="1">
    <citation type="submission" date="2024-02" db="EMBL/GenBank/DDBJ databases">
        <title>De novo assembly and annotation of 12 fungi associated with fruit tree decline syndrome in Ontario, Canada.</title>
        <authorList>
            <person name="Sulman M."/>
            <person name="Ellouze W."/>
            <person name="Ilyukhin E."/>
        </authorList>
    </citation>
    <scope>NUCLEOTIDE SEQUENCE [LARGE SCALE GENOMIC DNA]</scope>
    <source>
        <strain evidence="3 4">M11/M66-122</strain>
    </source>
</reference>
<gene>
    <name evidence="3" type="ORF">SLS62_005157</name>
</gene>
<accession>A0AAN9UVA0</accession>
<dbReference type="EMBL" id="JAKJXP020000034">
    <property type="protein sequence ID" value="KAK7752815.1"/>
    <property type="molecule type" value="Genomic_DNA"/>
</dbReference>
<evidence type="ECO:0000256" key="2">
    <source>
        <dbReference type="SAM" id="MobiDB-lite"/>
    </source>
</evidence>
<dbReference type="AlphaFoldDB" id="A0AAN9UVA0"/>
<dbReference type="GO" id="GO:0043161">
    <property type="term" value="P:proteasome-mediated ubiquitin-dependent protein catabolic process"/>
    <property type="evidence" value="ECO:0007669"/>
    <property type="project" value="TreeGrafter"/>
</dbReference>
<name>A0AAN9UVA0_9PEZI</name>
<comment type="caution">
    <text evidence="3">The sequence shown here is derived from an EMBL/GenBank/DDBJ whole genome shotgun (WGS) entry which is preliminary data.</text>
</comment>